<dbReference type="EMBL" id="JANBUN010000123">
    <property type="protein sequence ID" value="KAJ2806655.1"/>
    <property type="molecule type" value="Genomic_DNA"/>
</dbReference>
<proteinExistence type="predicted"/>
<evidence type="ECO:0000313" key="2">
    <source>
        <dbReference type="Proteomes" id="UP001140087"/>
    </source>
</evidence>
<dbReference type="Proteomes" id="UP001140087">
    <property type="component" value="Unassembled WGS sequence"/>
</dbReference>
<gene>
    <name evidence="1" type="ORF">H4R21_000781</name>
</gene>
<keyword evidence="2" id="KW-1185">Reference proteome</keyword>
<organism evidence="1 2">
    <name type="scientific">Coemansia helicoidea</name>
    <dbReference type="NCBI Taxonomy" id="1286919"/>
    <lineage>
        <taxon>Eukaryota</taxon>
        <taxon>Fungi</taxon>
        <taxon>Fungi incertae sedis</taxon>
        <taxon>Zoopagomycota</taxon>
        <taxon>Kickxellomycotina</taxon>
        <taxon>Kickxellomycetes</taxon>
        <taxon>Kickxellales</taxon>
        <taxon>Kickxellaceae</taxon>
        <taxon>Coemansia</taxon>
    </lineage>
</organism>
<reference evidence="1" key="1">
    <citation type="submission" date="2022-07" db="EMBL/GenBank/DDBJ databases">
        <title>Phylogenomic reconstructions and comparative analyses of Kickxellomycotina fungi.</title>
        <authorList>
            <person name="Reynolds N.K."/>
            <person name="Stajich J.E."/>
            <person name="Barry K."/>
            <person name="Grigoriev I.V."/>
            <person name="Crous P."/>
            <person name="Smith M.E."/>
        </authorList>
    </citation>
    <scope>NUCLEOTIDE SEQUENCE</scope>
    <source>
        <strain evidence="1">BCRC 34780</strain>
    </source>
</reference>
<name>A0ACC1LE54_9FUNG</name>
<comment type="caution">
    <text evidence="1">The sequence shown here is derived from an EMBL/GenBank/DDBJ whole genome shotgun (WGS) entry which is preliminary data.</text>
</comment>
<accession>A0ACC1LE54</accession>
<protein>
    <submittedName>
        <fullName evidence="1">Uncharacterized protein</fullName>
    </submittedName>
</protein>
<evidence type="ECO:0000313" key="1">
    <source>
        <dbReference type="EMBL" id="KAJ2806655.1"/>
    </source>
</evidence>
<sequence length="255" mass="28547">METGGPVDGGRRDGSPEWRRAFGDFADRERAAAGGKPLEMALATIDLDGLPAVRMVGLRGFVGDEPLRLSREDTGEWTSDMLAFCTHAQSAKVQELAHVNDLQLACWMPHSRVQIRCSGHAHLLFHPEHPSYVSQALAISHRVWRRDGAGTGPANVDIDFIREQAFVHHTPEVQAWYSWPPPGRIRQSDPTLYPEIMSAGGDPRERARREADARRNYVLVFVEVNKVDIVDLGRSTRRIHTRRSDSSWSAVDVNP</sequence>